<dbReference type="PANTHER" id="PTHR47870">
    <property type="entry name" value="CYTOCHROME C-TYPE BIOGENESIS PROTEIN CCMH"/>
    <property type="match status" value="1"/>
</dbReference>
<dbReference type="InterPro" id="IPR038297">
    <property type="entry name" value="CcmH/CycL/NrfF/Ccl2_sf"/>
</dbReference>
<feature type="transmembrane region" description="Helical" evidence="7">
    <location>
        <begin position="106"/>
        <end position="127"/>
    </location>
</feature>
<dbReference type="FunFam" id="1.10.8.640:FF:000001">
    <property type="entry name" value="Cytochrome c-type biogenesis protein"/>
    <property type="match status" value="1"/>
</dbReference>
<evidence type="ECO:0000256" key="6">
    <source>
        <dbReference type="ARBA" id="ARBA00023004"/>
    </source>
</evidence>
<dbReference type="Gene3D" id="1.10.8.640">
    <property type="entry name" value="Cytochrome C biogenesis protein"/>
    <property type="match status" value="1"/>
</dbReference>
<keyword evidence="2 7" id="KW-0349">Heme</keyword>
<evidence type="ECO:0000313" key="9">
    <source>
        <dbReference type="EMBL" id="QRJ65637.1"/>
    </source>
</evidence>
<dbReference type="CDD" id="cd16378">
    <property type="entry name" value="CcmH_N"/>
    <property type="match status" value="1"/>
</dbReference>
<dbReference type="PANTHER" id="PTHR47870:SF1">
    <property type="entry name" value="CYTOCHROME C-TYPE BIOGENESIS PROTEIN CCMH"/>
    <property type="match status" value="1"/>
</dbReference>
<dbReference type="AlphaFoldDB" id="A0A974SSI1"/>
<keyword evidence="4 7" id="KW-0732">Signal</keyword>
<comment type="similarity">
    <text evidence="1 7">Belongs to the CcmH/CycL/Ccl2/NrfF family.</text>
</comment>
<dbReference type="InterPro" id="IPR005616">
    <property type="entry name" value="CcmH/CycL/Ccl2/NrfF_N"/>
</dbReference>
<reference evidence="9" key="1">
    <citation type="submission" date="2020-11" db="EMBL/GenBank/DDBJ databases">
        <title>Azospira restricta DSM 18626 genome sequence.</title>
        <authorList>
            <person name="Moe W.M."/>
        </authorList>
    </citation>
    <scope>NUCLEOTIDE SEQUENCE</scope>
    <source>
        <strain evidence="9">DSM 18626</strain>
    </source>
</reference>
<keyword evidence="10" id="KW-1185">Reference proteome</keyword>
<dbReference type="Pfam" id="PF03918">
    <property type="entry name" value="CcmH"/>
    <property type="match status" value="1"/>
</dbReference>
<evidence type="ECO:0000256" key="4">
    <source>
        <dbReference type="ARBA" id="ARBA00022729"/>
    </source>
</evidence>
<dbReference type="GO" id="GO:0005886">
    <property type="term" value="C:plasma membrane"/>
    <property type="evidence" value="ECO:0007669"/>
    <property type="project" value="TreeGrafter"/>
</dbReference>
<keyword evidence="6 7" id="KW-0408">Iron</keyword>
<keyword evidence="7" id="KW-0472">Membrane</keyword>
<sequence>MRRARHFAAALCLGAAALSAQAGEAAPLAEDPVVEKRLLAITAELRCLVCQNQTIADSNADLANDFRREIRKLIAEGKSDQEILDFMVARYGDFVRYRPPVKGTTLLLWVGPGVLLVLGLTVLIRYLRRRNDAIADGALTPEEQQAAEALLAAARQDSRQESKPQ</sequence>
<organism evidence="9 10">
    <name type="scientific">Azospira restricta</name>
    <dbReference type="NCBI Taxonomy" id="404405"/>
    <lineage>
        <taxon>Bacteria</taxon>
        <taxon>Pseudomonadati</taxon>
        <taxon>Pseudomonadota</taxon>
        <taxon>Betaproteobacteria</taxon>
        <taxon>Rhodocyclales</taxon>
        <taxon>Rhodocyclaceae</taxon>
        <taxon>Azospira</taxon>
    </lineage>
</organism>
<name>A0A974SSI1_9RHOO</name>
<evidence type="ECO:0000313" key="10">
    <source>
        <dbReference type="Proteomes" id="UP000663444"/>
    </source>
</evidence>
<dbReference type="EMBL" id="CP064781">
    <property type="protein sequence ID" value="QRJ65637.1"/>
    <property type="molecule type" value="Genomic_DNA"/>
</dbReference>
<accession>A0A974SSI1</accession>
<evidence type="ECO:0000256" key="7">
    <source>
        <dbReference type="RuleBase" id="RU364112"/>
    </source>
</evidence>
<evidence type="ECO:0000256" key="3">
    <source>
        <dbReference type="ARBA" id="ARBA00022723"/>
    </source>
</evidence>
<keyword evidence="7" id="KW-0812">Transmembrane</keyword>
<evidence type="ECO:0000256" key="5">
    <source>
        <dbReference type="ARBA" id="ARBA00022748"/>
    </source>
</evidence>
<protein>
    <recommendedName>
        <fullName evidence="7">Cytochrome c-type biogenesis protein</fullName>
    </recommendedName>
</protein>
<dbReference type="KEGG" id="ares:IWH25_04970"/>
<feature type="domain" description="CcmH/CycL/Ccl2/NrfF N-terminal" evidence="8">
    <location>
        <begin position="12"/>
        <end position="151"/>
    </location>
</feature>
<evidence type="ECO:0000256" key="1">
    <source>
        <dbReference type="ARBA" id="ARBA00010342"/>
    </source>
</evidence>
<dbReference type="GO" id="GO:0046872">
    <property type="term" value="F:metal ion binding"/>
    <property type="evidence" value="ECO:0007669"/>
    <property type="project" value="UniProtKB-KW"/>
</dbReference>
<gene>
    <name evidence="9" type="ORF">IWH25_04970</name>
</gene>
<keyword evidence="5" id="KW-0201">Cytochrome c-type biogenesis</keyword>
<evidence type="ECO:0000256" key="2">
    <source>
        <dbReference type="ARBA" id="ARBA00022617"/>
    </source>
</evidence>
<dbReference type="GO" id="GO:0017004">
    <property type="term" value="P:cytochrome complex assembly"/>
    <property type="evidence" value="ECO:0007669"/>
    <property type="project" value="UniProtKB-KW"/>
</dbReference>
<keyword evidence="3 7" id="KW-0479">Metal-binding</keyword>
<proteinExistence type="inferred from homology"/>
<dbReference type="InterPro" id="IPR051263">
    <property type="entry name" value="C-type_cytochrome_biogenesis"/>
</dbReference>
<keyword evidence="7" id="KW-1133">Transmembrane helix</keyword>
<dbReference type="Proteomes" id="UP000663444">
    <property type="component" value="Chromosome"/>
</dbReference>
<feature type="signal peptide" evidence="7">
    <location>
        <begin position="1"/>
        <end position="22"/>
    </location>
</feature>
<evidence type="ECO:0000259" key="8">
    <source>
        <dbReference type="Pfam" id="PF03918"/>
    </source>
</evidence>
<feature type="chain" id="PRO_5038159047" description="Cytochrome c-type biogenesis protein" evidence="7">
    <location>
        <begin position="23"/>
        <end position="165"/>
    </location>
</feature>
<comment type="function">
    <text evidence="7">Possible subunit of a heme lyase.</text>
</comment>